<dbReference type="InterPro" id="IPR011990">
    <property type="entry name" value="TPR-like_helical_dom_sf"/>
</dbReference>
<dbReference type="Pfam" id="PF01694">
    <property type="entry name" value="Rhomboid"/>
    <property type="match status" value="1"/>
</dbReference>
<proteinExistence type="inferred from homology"/>
<feature type="transmembrane region" description="Helical" evidence="8">
    <location>
        <begin position="200"/>
        <end position="225"/>
    </location>
</feature>
<feature type="transmembrane region" description="Helical" evidence="8">
    <location>
        <begin position="92"/>
        <end position="116"/>
    </location>
</feature>
<comment type="similarity">
    <text evidence="2">Belongs to the peptidase S54 family.</text>
</comment>
<name>A0A0F9S8B4_9ZZZZ</name>
<evidence type="ECO:0000256" key="2">
    <source>
        <dbReference type="ARBA" id="ARBA00009045"/>
    </source>
</evidence>
<evidence type="ECO:0000256" key="8">
    <source>
        <dbReference type="SAM" id="Phobius"/>
    </source>
</evidence>
<feature type="transmembrane region" description="Helical" evidence="8">
    <location>
        <begin position="171"/>
        <end position="188"/>
    </location>
</feature>
<evidence type="ECO:0000256" key="4">
    <source>
        <dbReference type="ARBA" id="ARBA00022692"/>
    </source>
</evidence>
<dbReference type="Pfam" id="PF13174">
    <property type="entry name" value="TPR_6"/>
    <property type="match status" value="1"/>
</dbReference>
<dbReference type="PANTHER" id="PTHR43066">
    <property type="entry name" value="RHOMBOID-RELATED PROTEIN"/>
    <property type="match status" value="1"/>
</dbReference>
<evidence type="ECO:0000256" key="7">
    <source>
        <dbReference type="ARBA" id="ARBA00023136"/>
    </source>
</evidence>
<evidence type="ECO:0000256" key="3">
    <source>
        <dbReference type="ARBA" id="ARBA00022670"/>
    </source>
</evidence>
<evidence type="ECO:0000313" key="10">
    <source>
        <dbReference type="EMBL" id="KKN65150.1"/>
    </source>
</evidence>
<reference evidence="10" key="1">
    <citation type="journal article" date="2015" name="Nature">
        <title>Complex archaea that bridge the gap between prokaryotes and eukaryotes.</title>
        <authorList>
            <person name="Spang A."/>
            <person name="Saw J.H."/>
            <person name="Jorgensen S.L."/>
            <person name="Zaremba-Niedzwiedzka K."/>
            <person name="Martijn J."/>
            <person name="Lind A.E."/>
            <person name="van Eijk R."/>
            <person name="Schleper C."/>
            <person name="Guy L."/>
            <person name="Ettema T.J."/>
        </authorList>
    </citation>
    <scope>NUCLEOTIDE SEQUENCE</scope>
</reference>
<dbReference type="AlphaFoldDB" id="A0A0F9S8B4"/>
<feature type="transmembrane region" description="Helical" evidence="8">
    <location>
        <begin position="53"/>
        <end position="80"/>
    </location>
</feature>
<dbReference type="Gene3D" id="1.25.40.10">
    <property type="entry name" value="Tetratricopeptide repeat domain"/>
    <property type="match status" value="1"/>
</dbReference>
<comment type="caution">
    <text evidence="10">The sequence shown here is derived from an EMBL/GenBank/DDBJ whole genome shotgun (WGS) entry which is preliminary data.</text>
</comment>
<feature type="transmembrane region" description="Helical" evidence="8">
    <location>
        <begin position="15"/>
        <end position="33"/>
    </location>
</feature>
<dbReference type="EMBL" id="LAZR01000533">
    <property type="protein sequence ID" value="KKN65150.1"/>
    <property type="molecule type" value="Genomic_DNA"/>
</dbReference>
<accession>A0A0F9S8B4</accession>
<dbReference type="SUPFAM" id="SSF48452">
    <property type="entry name" value="TPR-like"/>
    <property type="match status" value="1"/>
</dbReference>
<feature type="domain" description="Peptidase S54 rhomboid" evidence="9">
    <location>
        <begin position="52"/>
        <end position="159"/>
    </location>
</feature>
<dbReference type="GO" id="GO:0004252">
    <property type="term" value="F:serine-type endopeptidase activity"/>
    <property type="evidence" value="ECO:0007669"/>
    <property type="project" value="InterPro"/>
</dbReference>
<evidence type="ECO:0000259" key="9">
    <source>
        <dbReference type="Pfam" id="PF01694"/>
    </source>
</evidence>
<feature type="transmembrane region" description="Helical" evidence="8">
    <location>
        <begin position="147"/>
        <end position="165"/>
    </location>
</feature>
<feature type="transmembrane region" description="Helical" evidence="8">
    <location>
        <begin position="237"/>
        <end position="255"/>
    </location>
</feature>
<dbReference type="InterPro" id="IPR035952">
    <property type="entry name" value="Rhomboid-like_sf"/>
</dbReference>
<keyword evidence="4 8" id="KW-0812">Transmembrane</keyword>
<evidence type="ECO:0000256" key="5">
    <source>
        <dbReference type="ARBA" id="ARBA00022801"/>
    </source>
</evidence>
<dbReference type="Gene3D" id="1.20.1540.10">
    <property type="entry name" value="Rhomboid-like"/>
    <property type="match status" value="1"/>
</dbReference>
<sequence>MIPLKIHWPKSKPPLITAILIAVNTIIFLFTYNTKGFEAIVEEFAFKLGPTAFWSWFTSLFLHADWVHLIGNMVFLYVFGSLLENVLSRHKYIVLYLFGGLVAAMVQGLVFLTISADKISEFSVIGASGAIFALLGVVMVRFRQNKVTWYVITPLFLIELLLIPSGFAGPLGSILGIIIFMFILSYGFNNDVPAYQLVTVWPAFTITALATGVSYLVLQLGFGFLQIAKGEIAGVAYWAHTGGIIGGLIMVRVYGIGADALREYMAQDGASLFRQGRYKEAASKYDELIEKGVPDNYFIRKAARAWALAGNVGKSAAYFKQAFDAYYSKGMKEEASQVYDDIQNYVPSHSFDIQTELKLSSLCQTQYKLEAAMRGYQKIVTKWPDSQEAELADLRIAQVYEKMGNKKVAADNYSNFLKKYPASRWTGLAKQWLKKDKIKPA</sequence>
<gene>
    <name evidence="10" type="ORF">LCGC14_0484590</name>
</gene>
<dbReference type="PANTHER" id="PTHR43066:SF1">
    <property type="entry name" value="RHOMBOID PROTEIN 2"/>
    <property type="match status" value="1"/>
</dbReference>
<evidence type="ECO:0000256" key="6">
    <source>
        <dbReference type="ARBA" id="ARBA00022989"/>
    </source>
</evidence>
<dbReference type="GO" id="GO:0016020">
    <property type="term" value="C:membrane"/>
    <property type="evidence" value="ECO:0007669"/>
    <property type="project" value="UniProtKB-SubCell"/>
</dbReference>
<keyword evidence="7 8" id="KW-0472">Membrane</keyword>
<comment type="subcellular location">
    <subcellularLocation>
        <location evidence="1">Membrane</location>
        <topology evidence="1">Multi-pass membrane protein</topology>
    </subcellularLocation>
</comment>
<dbReference type="InterPro" id="IPR019734">
    <property type="entry name" value="TPR_rpt"/>
</dbReference>
<organism evidence="10">
    <name type="scientific">marine sediment metagenome</name>
    <dbReference type="NCBI Taxonomy" id="412755"/>
    <lineage>
        <taxon>unclassified sequences</taxon>
        <taxon>metagenomes</taxon>
        <taxon>ecological metagenomes</taxon>
    </lineage>
</organism>
<dbReference type="GO" id="GO:0006508">
    <property type="term" value="P:proteolysis"/>
    <property type="evidence" value="ECO:0007669"/>
    <property type="project" value="UniProtKB-KW"/>
</dbReference>
<protein>
    <recommendedName>
        <fullName evidence="9">Peptidase S54 rhomboid domain-containing protein</fullName>
    </recommendedName>
</protein>
<keyword evidence="3" id="KW-0645">Protease</keyword>
<keyword evidence="6 8" id="KW-1133">Transmembrane helix</keyword>
<dbReference type="SUPFAM" id="SSF144091">
    <property type="entry name" value="Rhomboid-like"/>
    <property type="match status" value="1"/>
</dbReference>
<keyword evidence="5" id="KW-0378">Hydrolase</keyword>
<evidence type="ECO:0000256" key="1">
    <source>
        <dbReference type="ARBA" id="ARBA00004141"/>
    </source>
</evidence>
<feature type="transmembrane region" description="Helical" evidence="8">
    <location>
        <begin position="122"/>
        <end position="140"/>
    </location>
</feature>
<dbReference type="InterPro" id="IPR022764">
    <property type="entry name" value="Peptidase_S54_rhomboid_dom"/>
</dbReference>